<evidence type="ECO:0000313" key="2">
    <source>
        <dbReference type="EMBL" id="GBO17481.1"/>
    </source>
</evidence>
<evidence type="ECO:0000313" key="3">
    <source>
        <dbReference type="EMBL" id="GBO17483.1"/>
    </source>
</evidence>
<sequence length="126" mass="14047">MADGQRIIHRRLSRDYSDSSDDSDDNTSQKTTKNAPATAVTSASQVTSVKVPEKNGLVLKPSLSLEPYDVAYKVKTSLNSYNWFAPVKQRRAFCCTVAILTLELGISRCSRFSAPQRRVTYLKKTV</sequence>
<proteinExistence type="predicted"/>
<organism evidence="2 4">
    <name type="scientific">Araneus ventricosus</name>
    <name type="common">Orbweaver spider</name>
    <name type="synonym">Epeira ventricosa</name>
    <dbReference type="NCBI Taxonomy" id="182803"/>
    <lineage>
        <taxon>Eukaryota</taxon>
        <taxon>Metazoa</taxon>
        <taxon>Ecdysozoa</taxon>
        <taxon>Arthropoda</taxon>
        <taxon>Chelicerata</taxon>
        <taxon>Arachnida</taxon>
        <taxon>Araneae</taxon>
        <taxon>Araneomorphae</taxon>
        <taxon>Entelegynae</taxon>
        <taxon>Araneoidea</taxon>
        <taxon>Araneidae</taxon>
        <taxon>Araneus</taxon>
    </lineage>
</organism>
<feature type="compositionally biased region" description="Polar residues" evidence="1">
    <location>
        <begin position="29"/>
        <end position="42"/>
    </location>
</feature>
<accession>A0A4Y2UZ20</accession>
<dbReference type="AlphaFoldDB" id="A0A4Y2UZ20"/>
<reference evidence="2 4" key="1">
    <citation type="journal article" date="2019" name="Sci. Rep.">
        <title>Orb-weaving spider Araneus ventricosus genome elucidates the spidroin gene catalogue.</title>
        <authorList>
            <person name="Kono N."/>
            <person name="Nakamura H."/>
            <person name="Ohtoshi R."/>
            <person name="Moran D.A.P."/>
            <person name="Shinohara A."/>
            <person name="Yoshida Y."/>
            <person name="Fujiwara M."/>
            <person name="Mori M."/>
            <person name="Tomita M."/>
            <person name="Arakawa K."/>
        </authorList>
    </citation>
    <scope>NUCLEOTIDE SEQUENCE [LARGE SCALE GENOMIC DNA]</scope>
</reference>
<name>A0A4Y2UZ20_ARAVE</name>
<evidence type="ECO:0000313" key="4">
    <source>
        <dbReference type="Proteomes" id="UP000499080"/>
    </source>
</evidence>
<comment type="caution">
    <text evidence="2">The sequence shown here is derived from an EMBL/GenBank/DDBJ whole genome shotgun (WGS) entry which is preliminary data.</text>
</comment>
<dbReference type="Proteomes" id="UP000499080">
    <property type="component" value="Unassembled WGS sequence"/>
</dbReference>
<evidence type="ECO:0000256" key="1">
    <source>
        <dbReference type="SAM" id="MobiDB-lite"/>
    </source>
</evidence>
<dbReference type="OrthoDB" id="6436231at2759"/>
<dbReference type="EMBL" id="BGPR01041243">
    <property type="protein sequence ID" value="GBO17483.1"/>
    <property type="molecule type" value="Genomic_DNA"/>
</dbReference>
<gene>
    <name evidence="2" type="ORF">AVEN_110912_1</name>
    <name evidence="3" type="ORF">AVEN_220669_1</name>
</gene>
<dbReference type="EMBL" id="BGPR01041240">
    <property type="protein sequence ID" value="GBO17481.1"/>
    <property type="molecule type" value="Genomic_DNA"/>
</dbReference>
<protein>
    <submittedName>
        <fullName evidence="2">Uncharacterized protein</fullName>
    </submittedName>
</protein>
<feature type="region of interest" description="Disordered" evidence="1">
    <location>
        <begin position="1"/>
        <end position="42"/>
    </location>
</feature>
<keyword evidence="4" id="KW-1185">Reference proteome</keyword>